<dbReference type="Pfam" id="PF10584">
    <property type="entry name" value="Proteasome_A_N"/>
    <property type="match status" value="1"/>
</dbReference>
<evidence type="ECO:0000313" key="18">
    <source>
        <dbReference type="Proteomes" id="UP000335636"/>
    </source>
</evidence>
<name>A0A5E4AV70_MARMO</name>
<dbReference type="PANTHER" id="PTHR11599">
    <property type="entry name" value="PROTEASOME SUBUNIT ALPHA/BETA"/>
    <property type="match status" value="1"/>
</dbReference>
<evidence type="ECO:0000313" key="17">
    <source>
        <dbReference type="EMBL" id="VTJ61298.1"/>
    </source>
</evidence>
<dbReference type="Gene3D" id="3.60.20.10">
    <property type="entry name" value="Glutamine Phosphoribosylpyrophosphate, subunit 1, domain 1"/>
    <property type="match status" value="1"/>
</dbReference>
<evidence type="ECO:0000256" key="4">
    <source>
        <dbReference type="ARBA" id="ARBA00011656"/>
    </source>
</evidence>
<dbReference type="EMBL" id="CABDUW010000170">
    <property type="protein sequence ID" value="VTJ61298.1"/>
    <property type="molecule type" value="Genomic_DNA"/>
</dbReference>
<evidence type="ECO:0000256" key="6">
    <source>
        <dbReference type="ARBA" id="ARBA00022490"/>
    </source>
</evidence>
<dbReference type="CDD" id="cd03752">
    <property type="entry name" value="proteasome_alpha_type_4"/>
    <property type="match status" value="1"/>
</dbReference>
<keyword evidence="18" id="KW-1185">Reference proteome</keyword>
<evidence type="ECO:0000256" key="14">
    <source>
        <dbReference type="PROSITE-ProRule" id="PRU00808"/>
    </source>
</evidence>
<keyword evidence="8" id="KW-0539">Nucleus</keyword>
<dbReference type="AlphaFoldDB" id="A0A5E4AV70"/>
<feature type="domain" description="Proteasome alpha-type subunits" evidence="16">
    <location>
        <begin position="79"/>
        <end position="101"/>
    </location>
</feature>
<dbReference type="GO" id="GO:0019773">
    <property type="term" value="C:proteasome core complex, alpha-subunit complex"/>
    <property type="evidence" value="ECO:0007669"/>
    <property type="project" value="UniProtKB-UniRule"/>
</dbReference>
<evidence type="ECO:0000256" key="7">
    <source>
        <dbReference type="ARBA" id="ARBA00022942"/>
    </source>
</evidence>
<evidence type="ECO:0000256" key="1">
    <source>
        <dbReference type="ARBA" id="ARBA00003876"/>
    </source>
</evidence>
<evidence type="ECO:0000256" key="10">
    <source>
        <dbReference type="ARBA" id="ARBA00076556"/>
    </source>
</evidence>
<evidence type="ECO:0000256" key="13">
    <source>
        <dbReference type="ARBA" id="ARBA00082611"/>
    </source>
</evidence>
<evidence type="ECO:0000256" key="5">
    <source>
        <dbReference type="ARBA" id="ARBA00021341"/>
    </source>
</evidence>
<comment type="subcellular location">
    <subcellularLocation>
        <location evidence="3">Cytoplasm</location>
    </subcellularLocation>
    <subcellularLocation>
        <location evidence="2">Nucleus</location>
    </subcellularLocation>
</comment>
<dbReference type="PROSITE" id="PS00388">
    <property type="entry name" value="PROTEASOME_ALPHA_1"/>
    <property type="match status" value="1"/>
</dbReference>
<evidence type="ECO:0000256" key="3">
    <source>
        <dbReference type="ARBA" id="ARBA00004496"/>
    </source>
</evidence>
<dbReference type="InterPro" id="IPR050115">
    <property type="entry name" value="Proteasome_alpha"/>
</dbReference>
<dbReference type="GO" id="GO:0006511">
    <property type="term" value="P:ubiquitin-dependent protein catabolic process"/>
    <property type="evidence" value="ECO:0007669"/>
    <property type="project" value="InterPro"/>
</dbReference>
<dbReference type="InterPro" id="IPR029055">
    <property type="entry name" value="Ntn_hydrolases_N"/>
</dbReference>
<feature type="region of interest" description="Disordered" evidence="15">
    <location>
        <begin position="314"/>
        <end position="335"/>
    </location>
</feature>
<dbReference type="InterPro" id="IPR000426">
    <property type="entry name" value="Proteasome_asu_N"/>
</dbReference>
<dbReference type="FunFam" id="3.60.20.10:FF:000022">
    <property type="entry name" value="Proteasome subunit alpha type"/>
    <property type="match status" value="1"/>
</dbReference>
<evidence type="ECO:0000256" key="11">
    <source>
        <dbReference type="ARBA" id="ARBA00081497"/>
    </source>
</evidence>
<dbReference type="GO" id="GO:0005634">
    <property type="term" value="C:nucleus"/>
    <property type="evidence" value="ECO:0007669"/>
    <property type="project" value="UniProtKB-SubCell"/>
</dbReference>
<evidence type="ECO:0000256" key="15">
    <source>
        <dbReference type="SAM" id="MobiDB-lite"/>
    </source>
</evidence>
<dbReference type="GO" id="GO:0005737">
    <property type="term" value="C:cytoplasm"/>
    <property type="evidence" value="ECO:0007669"/>
    <property type="project" value="UniProtKB-SubCell"/>
</dbReference>
<reference evidence="17" key="1">
    <citation type="submission" date="2019-04" db="EMBL/GenBank/DDBJ databases">
        <authorList>
            <person name="Alioto T."/>
            <person name="Alioto T."/>
        </authorList>
    </citation>
    <scope>NUCLEOTIDE SEQUENCE [LARGE SCALE GENOMIC DNA]</scope>
</reference>
<comment type="subunit">
    <text evidence="4">The 26S proteasome consists of a 20S proteasome core and two 19S regulatory subunits. The 20S proteasome core is a barrel-shaped complex made of 28 subunits that are arranged in four stacked rings. The two outer rings are each formed by seven alpha subunits, and the two inner rings are formed by seven beta subunits. The proteolytic activity is exerted by three beta-subunits PSMB5, PSMB6 and PSMB7.</text>
</comment>
<comment type="caution">
    <text evidence="17">The sequence shown here is derived from an EMBL/GenBank/DDBJ whole genome shotgun (WGS) entry which is preliminary data.</text>
</comment>
<dbReference type="Proteomes" id="UP000335636">
    <property type="component" value="Unassembled WGS sequence"/>
</dbReference>
<keyword evidence="7 14" id="KW-0647">Proteasome</keyword>
<dbReference type="InterPro" id="IPR023332">
    <property type="entry name" value="Proteasome_alpha-type"/>
</dbReference>
<gene>
    <name evidence="17" type="ORF">MONAX_5E037271</name>
</gene>
<dbReference type="PROSITE" id="PS00854">
    <property type="entry name" value="PROTEASOME_BETA_1"/>
    <property type="match status" value="1"/>
</dbReference>
<organism evidence="17 18">
    <name type="scientific">Marmota monax</name>
    <name type="common">Woodchuck</name>
    <dbReference type="NCBI Taxonomy" id="9995"/>
    <lineage>
        <taxon>Eukaryota</taxon>
        <taxon>Metazoa</taxon>
        <taxon>Chordata</taxon>
        <taxon>Craniata</taxon>
        <taxon>Vertebrata</taxon>
        <taxon>Euteleostomi</taxon>
        <taxon>Mammalia</taxon>
        <taxon>Eutheria</taxon>
        <taxon>Euarchontoglires</taxon>
        <taxon>Glires</taxon>
        <taxon>Rodentia</taxon>
        <taxon>Sciuromorpha</taxon>
        <taxon>Sciuridae</taxon>
        <taxon>Xerinae</taxon>
        <taxon>Marmotini</taxon>
        <taxon>Marmota</taxon>
    </lineage>
</organism>
<protein>
    <recommendedName>
        <fullName evidence="5">Proteasome subunit alpha type-4</fullName>
    </recommendedName>
    <alternativeName>
        <fullName evidence="12">Macropain subunit C9</fullName>
    </alternativeName>
    <alternativeName>
        <fullName evidence="10">Multicatalytic endopeptidase complex subunit C9</fullName>
    </alternativeName>
    <alternativeName>
        <fullName evidence="13">Proteasome component C9</fullName>
    </alternativeName>
    <alternativeName>
        <fullName evidence="9">Proteasome subunit L</fullName>
    </alternativeName>
    <alternativeName>
        <fullName evidence="11">Proteasome subunit alpha-3</fullName>
    </alternativeName>
</protein>
<dbReference type="InterPro" id="IPR016050">
    <property type="entry name" value="Proteasome_bsu_CS"/>
</dbReference>
<evidence type="ECO:0000256" key="9">
    <source>
        <dbReference type="ARBA" id="ARBA00075229"/>
    </source>
</evidence>
<keyword evidence="6" id="KW-0963">Cytoplasm</keyword>
<dbReference type="SUPFAM" id="SSF56235">
    <property type="entry name" value="N-terminal nucleophile aminohydrolases (Ntn hydrolases)"/>
    <property type="match status" value="1"/>
</dbReference>
<evidence type="ECO:0000256" key="2">
    <source>
        <dbReference type="ARBA" id="ARBA00004123"/>
    </source>
</evidence>
<dbReference type="SMART" id="SM00948">
    <property type="entry name" value="Proteasome_A_N"/>
    <property type="match status" value="1"/>
</dbReference>
<dbReference type="PROSITE" id="PS51475">
    <property type="entry name" value="PROTEASOME_ALPHA_2"/>
    <property type="match status" value="1"/>
</dbReference>
<evidence type="ECO:0000259" key="16">
    <source>
        <dbReference type="PROSITE" id="PS00388"/>
    </source>
</evidence>
<comment type="similarity">
    <text evidence="14">Belongs to the peptidase T1A family.</text>
</comment>
<dbReference type="NCBIfam" id="NF003075">
    <property type="entry name" value="PRK03996.1"/>
    <property type="match status" value="1"/>
</dbReference>
<comment type="function">
    <text evidence="1">Component of the 20S core proteasome complex involved in the proteolytic degradation of most intracellular proteins. This complex plays numerous essential roles within the cell by associating with different regulatory particles. Associated with two 19S regulatory particles, forms the 26S proteasome and thus participates in the ATP-dependent degradation of ubiquitinated proteins. The 26S proteasome plays a key role in the maintenance of protein homeostasis by removing misfolded or damaged proteins that could impair cellular functions, and by removing proteins whose functions are no longer required. Associated with the PA200 or PA28, the 20S proteasome mediates ubiquitin-independent protein degradation. This type of proteolysis is required in several pathways including spermatogenesis (20S-PA200 complex) or generation of a subset of MHC class I-presented antigenic peptides (20S-PA28 complex).</text>
</comment>
<dbReference type="InterPro" id="IPR001353">
    <property type="entry name" value="Proteasome_sua/b"/>
</dbReference>
<evidence type="ECO:0000256" key="8">
    <source>
        <dbReference type="ARBA" id="ARBA00023242"/>
    </source>
</evidence>
<evidence type="ECO:0000256" key="12">
    <source>
        <dbReference type="ARBA" id="ARBA00082276"/>
    </source>
</evidence>
<dbReference type="Pfam" id="PF00227">
    <property type="entry name" value="Proteasome"/>
    <property type="match status" value="1"/>
</dbReference>
<accession>A0A5E4AV70</accession>
<sequence length="335" mass="38219">MPVNYCVMKLVLSLQNYMRKWKWKKRWDSDFFLITASSHTLNFVHQDTFYKMICGLGGIGLPAADRNHLYVFPLQSRRYDSRTTIFSPEGRLYQVEYAMEAIGHAGTCLGILANDGVLLAAERRNIHKLLDEVFFSEKIYKLNEDMACSVAGITSDANVLTNELRLIAQRYLLQYQEPIPCEQLVTALCDIKQAYTQFGGKRPFGVSLLYIGWDKHYGFQLYQSDPSGNYGGWKATCIGNNSAAAVSMLKQDYKEGEMTLKSALALAIKVLNKTMDVSKLSAEKVEIATLTRENGKTVIRVLKQKEVEQLIKKHEEEEAKAEREKKEKEQKEKDK</sequence>
<proteinExistence type="inferred from homology"/>